<proteinExistence type="predicted"/>
<evidence type="ECO:0000256" key="1">
    <source>
        <dbReference type="SAM" id="MobiDB-lite"/>
    </source>
</evidence>
<dbReference type="AlphaFoldDB" id="A0A8T0TRA6"/>
<dbReference type="Proteomes" id="UP000823388">
    <property type="component" value="Chromosome 4K"/>
</dbReference>
<keyword evidence="3" id="KW-1185">Reference proteome</keyword>
<protein>
    <submittedName>
        <fullName evidence="2">Uncharacterized protein</fullName>
    </submittedName>
</protein>
<evidence type="ECO:0000313" key="3">
    <source>
        <dbReference type="Proteomes" id="UP000823388"/>
    </source>
</evidence>
<reference evidence="2" key="1">
    <citation type="submission" date="2020-05" db="EMBL/GenBank/DDBJ databases">
        <title>WGS assembly of Panicum virgatum.</title>
        <authorList>
            <person name="Lovell J.T."/>
            <person name="Jenkins J."/>
            <person name="Shu S."/>
            <person name="Juenger T.E."/>
            <person name="Schmutz J."/>
        </authorList>
    </citation>
    <scope>NUCLEOTIDE SEQUENCE</scope>
    <source>
        <strain evidence="2">AP13</strain>
    </source>
</reference>
<gene>
    <name evidence="2" type="ORF">PVAP13_4KG294805</name>
</gene>
<sequence>MGINYLGTNGELKGCLVDRFGYDEAGIRVLTDPSTPPPERANVRLELERLVVGALGQGHGAAVPARRCSGECMGAASSSAQSTRASSWGRCIAKQGTGERVEQGARKQRRNGTWQRRCRAVATSTRMG</sequence>
<accession>A0A8T0TRA6</accession>
<name>A0A8T0TRA6_PANVG</name>
<dbReference type="EMBL" id="CM029043">
    <property type="protein sequence ID" value="KAG2612607.1"/>
    <property type="molecule type" value="Genomic_DNA"/>
</dbReference>
<feature type="region of interest" description="Disordered" evidence="1">
    <location>
        <begin position="97"/>
        <end position="128"/>
    </location>
</feature>
<comment type="caution">
    <text evidence="2">The sequence shown here is derived from an EMBL/GenBank/DDBJ whole genome shotgun (WGS) entry which is preliminary data.</text>
</comment>
<evidence type="ECO:0000313" key="2">
    <source>
        <dbReference type="EMBL" id="KAG2612607.1"/>
    </source>
</evidence>
<organism evidence="2 3">
    <name type="scientific">Panicum virgatum</name>
    <name type="common">Blackwell switchgrass</name>
    <dbReference type="NCBI Taxonomy" id="38727"/>
    <lineage>
        <taxon>Eukaryota</taxon>
        <taxon>Viridiplantae</taxon>
        <taxon>Streptophyta</taxon>
        <taxon>Embryophyta</taxon>
        <taxon>Tracheophyta</taxon>
        <taxon>Spermatophyta</taxon>
        <taxon>Magnoliopsida</taxon>
        <taxon>Liliopsida</taxon>
        <taxon>Poales</taxon>
        <taxon>Poaceae</taxon>
        <taxon>PACMAD clade</taxon>
        <taxon>Panicoideae</taxon>
        <taxon>Panicodae</taxon>
        <taxon>Paniceae</taxon>
        <taxon>Panicinae</taxon>
        <taxon>Panicum</taxon>
        <taxon>Panicum sect. Hiantes</taxon>
    </lineage>
</organism>